<dbReference type="PANTHER" id="PTHR12636:SF5">
    <property type="entry name" value="RIBOSOMAL RNA SMALL SUBUNIT METHYLTRANSFERASE NEP1"/>
    <property type="match status" value="1"/>
</dbReference>
<keyword evidence="3" id="KW-0690">Ribosome biogenesis</keyword>
<evidence type="ECO:0000256" key="1">
    <source>
        <dbReference type="ARBA" id="ARBA00004604"/>
    </source>
</evidence>
<dbReference type="FunFam" id="3.40.1280.10:FF:000003">
    <property type="entry name" value="Ribosomal RNA small subunit methyltransferase"/>
    <property type="match status" value="1"/>
</dbReference>
<comment type="similarity">
    <text evidence="2">Belongs to the class IV-like SAM-binding methyltransferase superfamily. RNA methyltransferase NEP1 family.</text>
</comment>
<feature type="coiled-coil region" evidence="14">
    <location>
        <begin position="303"/>
        <end position="376"/>
    </location>
</feature>
<dbReference type="CDD" id="cd18088">
    <property type="entry name" value="Nep1-like"/>
    <property type="match status" value="1"/>
</dbReference>
<keyword evidence="6" id="KW-0808">Transferase</keyword>
<keyword evidence="9" id="KW-0694">RNA-binding</keyword>
<evidence type="ECO:0000313" key="16">
    <source>
        <dbReference type="EMBL" id="OXU19401.1"/>
    </source>
</evidence>
<evidence type="ECO:0000256" key="13">
    <source>
        <dbReference type="ARBA" id="ARBA00081469"/>
    </source>
</evidence>
<evidence type="ECO:0000256" key="2">
    <source>
        <dbReference type="ARBA" id="ARBA00008115"/>
    </source>
</evidence>
<keyword evidence="17" id="KW-1185">Reference proteome</keyword>
<organism evidence="16 17">
    <name type="scientific">Trichomalopsis sarcophagae</name>
    <dbReference type="NCBI Taxonomy" id="543379"/>
    <lineage>
        <taxon>Eukaryota</taxon>
        <taxon>Metazoa</taxon>
        <taxon>Ecdysozoa</taxon>
        <taxon>Arthropoda</taxon>
        <taxon>Hexapoda</taxon>
        <taxon>Insecta</taxon>
        <taxon>Pterygota</taxon>
        <taxon>Neoptera</taxon>
        <taxon>Endopterygota</taxon>
        <taxon>Hymenoptera</taxon>
        <taxon>Apocrita</taxon>
        <taxon>Proctotrupomorpha</taxon>
        <taxon>Chalcidoidea</taxon>
        <taxon>Pteromalidae</taxon>
        <taxon>Pteromalinae</taxon>
        <taxon>Trichomalopsis</taxon>
    </lineage>
</organism>
<evidence type="ECO:0000313" key="17">
    <source>
        <dbReference type="Proteomes" id="UP000215335"/>
    </source>
</evidence>
<keyword evidence="8" id="KW-0699">rRNA-binding</keyword>
<evidence type="ECO:0000256" key="6">
    <source>
        <dbReference type="ARBA" id="ARBA00022679"/>
    </source>
</evidence>
<dbReference type="GO" id="GO:0070475">
    <property type="term" value="P:rRNA base methylation"/>
    <property type="evidence" value="ECO:0007669"/>
    <property type="project" value="InterPro"/>
</dbReference>
<evidence type="ECO:0000256" key="9">
    <source>
        <dbReference type="ARBA" id="ARBA00022884"/>
    </source>
</evidence>
<feature type="region of interest" description="Disordered" evidence="15">
    <location>
        <begin position="521"/>
        <end position="541"/>
    </location>
</feature>
<dbReference type="Pfam" id="PF03587">
    <property type="entry name" value="EMG1"/>
    <property type="match status" value="1"/>
</dbReference>
<keyword evidence="10" id="KW-0539">Nucleus</keyword>
<reference evidence="16 17" key="1">
    <citation type="journal article" date="2017" name="Curr. Biol.">
        <title>The Evolution of Venom by Co-option of Single-Copy Genes.</title>
        <authorList>
            <person name="Martinson E.O."/>
            <person name="Mrinalini"/>
            <person name="Kelkar Y.D."/>
            <person name="Chang C.H."/>
            <person name="Werren J.H."/>
        </authorList>
    </citation>
    <scope>NUCLEOTIDE SEQUENCE [LARGE SCALE GENOMIC DNA]</scope>
    <source>
        <strain evidence="16 17">Alberta</strain>
        <tissue evidence="16">Whole body</tissue>
    </source>
</reference>
<proteinExistence type="inferred from homology"/>
<dbReference type="SUPFAM" id="SSF75217">
    <property type="entry name" value="alpha/beta knot"/>
    <property type="match status" value="1"/>
</dbReference>
<accession>A0A232EM43</accession>
<dbReference type="PANTHER" id="PTHR12636">
    <property type="entry name" value="NEP1/MRA1"/>
    <property type="match status" value="1"/>
</dbReference>
<gene>
    <name evidence="16" type="ORF">TSAR_009386</name>
</gene>
<dbReference type="InterPro" id="IPR029026">
    <property type="entry name" value="tRNA_m1G_MTases_N"/>
</dbReference>
<keyword evidence="14" id="KW-0175">Coiled coil</keyword>
<dbReference type="InterPro" id="IPR029028">
    <property type="entry name" value="Alpha/beta_knot_MTases"/>
</dbReference>
<comment type="function">
    <text evidence="12">S-adenosyl-L-methionine-dependent pseudouridine N(1)-methyltransferase that methylates a pseudouridine in 18S rRNA. Involved the biosynthesis of the hypermodified N1-methyl-N3-(3-amino-3-carboxypropyl) pseudouridine (m1acp3-Psi) conserved in eukaryotic 18S rRNA. Also has an essential role in 40S ribosomal subunit biogenesis independent on its methyltransferase activity, facilitating the incorporation of ribosomal protein S19 during the formation of pre-ribosomes.</text>
</comment>
<feature type="coiled-coil region" evidence="14">
    <location>
        <begin position="33"/>
        <end position="108"/>
    </location>
</feature>
<feature type="coiled-coil region" evidence="14">
    <location>
        <begin position="162"/>
        <end position="235"/>
    </location>
</feature>
<dbReference type="STRING" id="543379.A0A232EM43"/>
<dbReference type="GO" id="GO:0019843">
    <property type="term" value="F:rRNA binding"/>
    <property type="evidence" value="ECO:0007669"/>
    <property type="project" value="UniProtKB-KW"/>
</dbReference>
<dbReference type="OrthoDB" id="269804at2759"/>
<keyword evidence="7" id="KW-0949">S-adenosyl-L-methionine</keyword>
<dbReference type="GO" id="GO:0070037">
    <property type="term" value="F:rRNA (pseudouridine) methyltransferase activity"/>
    <property type="evidence" value="ECO:0007669"/>
    <property type="project" value="InterPro"/>
</dbReference>
<evidence type="ECO:0000256" key="7">
    <source>
        <dbReference type="ARBA" id="ARBA00022691"/>
    </source>
</evidence>
<evidence type="ECO:0000256" key="10">
    <source>
        <dbReference type="ARBA" id="ARBA00023242"/>
    </source>
</evidence>
<name>A0A232EM43_9HYME</name>
<comment type="caution">
    <text evidence="16">The sequence shown here is derived from an EMBL/GenBank/DDBJ whole genome shotgun (WGS) entry which is preliminary data.</text>
</comment>
<evidence type="ECO:0000256" key="11">
    <source>
        <dbReference type="ARBA" id="ARBA00050871"/>
    </source>
</evidence>
<dbReference type="Gene3D" id="3.40.1280.10">
    <property type="match status" value="1"/>
</dbReference>
<comment type="subcellular location">
    <subcellularLocation>
        <location evidence="1">Nucleus</location>
        <location evidence="1">Nucleolus</location>
    </subcellularLocation>
</comment>
<dbReference type="AlphaFoldDB" id="A0A232EM43"/>
<evidence type="ECO:0000256" key="4">
    <source>
        <dbReference type="ARBA" id="ARBA00022552"/>
    </source>
</evidence>
<evidence type="ECO:0000256" key="15">
    <source>
        <dbReference type="SAM" id="MobiDB-lite"/>
    </source>
</evidence>
<evidence type="ECO:0000256" key="14">
    <source>
        <dbReference type="SAM" id="Coils"/>
    </source>
</evidence>
<dbReference type="GO" id="GO:0032040">
    <property type="term" value="C:small-subunit processome"/>
    <property type="evidence" value="ECO:0007669"/>
    <property type="project" value="TreeGrafter"/>
</dbReference>
<evidence type="ECO:0000256" key="3">
    <source>
        <dbReference type="ARBA" id="ARBA00022517"/>
    </source>
</evidence>
<comment type="catalytic activity">
    <reaction evidence="11">
        <text>a pseudouridine in rRNA + S-adenosyl-L-methionine = an N(1)-methylpseudouridine in rRNA + S-adenosyl-L-homocysteine + H(+)</text>
        <dbReference type="Rhea" id="RHEA:46696"/>
        <dbReference type="Rhea" id="RHEA-COMP:11634"/>
        <dbReference type="Rhea" id="RHEA-COMP:13933"/>
        <dbReference type="ChEBI" id="CHEBI:15378"/>
        <dbReference type="ChEBI" id="CHEBI:57856"/>
        <dbReference type="ChEBI" id="CHEBI:59789"/>
        <dbReference type="ChEBI" id="CHEBI:65314"/>
        <dbReference type="ChEBI" id="CHEBI:74890"/>
    </reaction>
</comment>
<keyword evidence="4" id="KW-0698">rRNA processing</keyword>
<sequence length="757" mass="86547">MSLLSEAKSRRLERLKVNAIDVIDNEGQRKANFEECDAKKRESAERIARLKKEVKELQLEFAKAKNNDEAAEKAARLSGESASAYAKKRNLQEAIDTLDEDNIRLRKKLDLVKYQSDKKIIRLENQLHRVSVMQMEADTVRKKYRAVRSSLKADASFFASCLNGLEESIHEQENEINRLQKVKAEAIELRDTTKETLSKQEIQAMHTSKERETVIQEYRKRVEDRKMELERLERMMFPSSKPIARGDDFETTTSRSKWQIADKDVPQAEVDRLEEVFAKLRNATGVSRTEDVLNRFLAQRATKEKLKKMQTATEEEKMLLEKKRQQLTAEIEMQKFSETKDADQNAEQLEKLNKQIEEQQRRQADAAEKLNEFHELTRRVGLKLLSFCDKLNEDNGVLMPEPDTQVPEPMDVLDKLNVKINKFVDRLGGPEKFSEMMDQNLGDKIEAMSLETTSEHTKHINVDDLPLFPLFPMVTTPAPQAQPSEDEDDIPSRTLLKRQAQLLVDTKSRLASVRVAFMSHKMGKKRKNRDDNDETEFDPAPKHLQTAHIKNQEKRLIVILENAQLESVKVGSSFELLNCDDHAGILKKNSREPGSSRPDITHQCLLMLMDSPLNRAGLLQVYIHTEKNVLIEVNPQTRIPRTFKRFAGLMVQLLHKYSVRASDGPMKLLKIIKNPITDHLPVGCKKLGMSFSAKKVTHPRELVPADEPIAIVVGAMAHGQVKADYTEETFSISNYPLSAAITCSKLCSGFEEVWGVI</sequence>
<dbReference type="InterPro" id="IPR005304">
    <property type="entry name" value="Rbsml_bgen_MeTrfase_EMG1/NEP1"/>
</dbReference>
<evidence type="ECO:0000256" key="12">
    <source>
        <dbReference type="ARBA" id="ARBA00053784"/>
    </source>
</evidence>
<protein>
    <recommendedName>
        <fullName evidence="13">18S rRNA (pseudouridine-N1)-methyltransferase</fullName>
    </recommendedName>
</protein>
<dbReference type="Proteomes" id="UP000215335">
    <property type="component" value="Unassembled WGS sequence"/>
</dbReference>
<evidence type="ECO:0000256" key="8">
    <source>
        <dbReference type="ARBA" id="ARBA00022730"/>
    </source>
</evidence>
<dbReference type="EMBL" id="NNAY01003448">
    <property type="protein sequence ID" value="OXU19401.1"/>
    <property type="molecule type" value="Genomic_DNA"/>
</dbReference>
<keyword evidence="5" id="KW-0489">Methyltransferase</keyword>
<evidence type="ECO:0000256" key="5">
    <source>
        <dbReference type="ARBA" id="ARBA00022603"/>
    </source>
</evidence>